<dbReference type="EMBL" id="CP014859">
    <property type="protein sequence ID" value="AOS61645.1"/>
    <property type="molecule type" value="Genomic_DNA"/>
</dbReference>
<evidence type="ECO:0008006" key="4">
    <source>
        <dbReference type="Google" id="ProtNLM"/>
    </source>
</evidence>
<evidence type="ECO:0000256" key="1">
    <source>
        <dbReference type="SAM" id="MobiDB-lite"/>
    </source>
</evidence>
<dbReference type="InterPro" id="IPR046214">
    <property type="entry name" value="DUF6247"/>
</dbReference>
<evidence type="ECO:0000313" key="2">
    <source>
        <dbReference type="EMBL" id="AOS61645.1"/>
    </source>
</evidence>
<sequence length="162" mass="17656">MTADVHWSELQRDPKSVARLADEGDVRVHRRDGPALLLTREDRANSRIEGALDAARLVRSLTSQLVPSELARAAIKEFPWVDVLSEDARAEFVAELARAFRTSAELGHWTVLAQTVREWKATAAIYADPELAARLTKPVDGDLGPVSRPADGVAPASHSGQT</sequence>
<dbReference type="AlphaFoldDB" id="A0AAC9HLZ2"/>
<keyword evidence="3" id="KW-1185">Reference proteome</keyword>
<reference evidence="3" key="1">
    <citation type="submission" date="2016-03" db="EMBL/GenBank/DDBJ databases">
        <title>Complete genome sequence of the type strain Actinoalloteichus hymeniacidonis DSM 45092.</title>
        <authorList>
            <person name="Schaffert L."/>
            <person name="Albersmeier A."/>
            <person name="Winkler A."/>
            <person name="Kalinowski J."/>
            <person name="Zotchev S."/>
            <person name="Ruckert C."/>
        </authorList>
    </citation>
    <scope>NUCLEOTIDE SEQUENCE [LARGE SCALE GENOMIC DNA]</scope>
    <source>
        <strain evidence="3">HPA177(T) (DSM 45092(T))</strain>
    </source>
</reference>
<evidence type="ECO:0000313" key="3">
    <source>
        <dbReference type="Proteomes" id="UP000095210"/>
    </source>
</evidence>
<dbReference type="Proteomes" id="UP000095210">
    <property type="component" value="Chromosome"/>
</dbReference>
<dbReference type="RefSeq" id="WP_084642511.1">
    <property type="nucleotide sequence ID" value="NZ_CP014859.1"/>
</dbReference>
<feature type="region of interest" description="Disordered" evidence="1">
    <location>
        <begin position="137"/>
        <end position="162"/>
    </location>
</feature>
<protein>
    <recommendedName>
        <fullName evidence="4">Prevent-host-death family protein</fullName>
    </recommendedName>
</protein>
<accession>A0AAC9HLZ2</accession>
<proteinExistence type="predicted"/>
<gene>
    <name evidence="2" type="ORF">TL08_04075</name>
</gene>
<organism evidence="2 3">
    <name type="scientific">Actinoalloteichus hymeniacidonis</name>
    <dbReference type="NCBI Taxonomy" id="340345"/>
    <lineage>
        <taxon>Bacteria</taxon>
        <taxon>Bacillati</taxon>
        <taxon>Actinomycetota</taxon>
        <taxon>Actinomycetes</taxon>
        <taxon>Pseudonocardiales</taxon>
        <taxon>Pseudonocardiaceae</taxon>
        <taxon>Actinoalloteichus</taxon>
    </lineage>
</organism>
<dbReference type="KEGG" id="ahm:TL08_04075"/>
<dbReference type="Pfam" id="PF19760">
    <property type="entry name" value="DUF6247"/>
    <property type="match status" value="1"/>
</dbReference>
<name>A0AAC9HLZ2_9PSEU</name>